<dbReference type="SMART" id="SM00298">
    <property type="entry name" value="CHROMO"/>
    <property type="match status" value="1"/>
</dbReference>
<dbReference type="AlphaFoldDB" id="A0A9P1J2W4"/>
<dbReference type="Proteomes" id="UP001152747">
    <property type="component" value="Unassembled WGS sequence"/>
</dbReference>
<proteinExistence type="predicted"/>
<evidence type="ECO:0000259" key="2">
    <source>
        <dbReference type="PROSITE" id="PS50994"/>
    </source>
</evidence>
<dbReference type="PROSITE" id="PS50994">
    <property type="entry name" value="INTEGRASE"/>
    <property type="match status" value="1"/>
</dbReference>
<dbReference type="EMBL" id="CANHGI010000006">
    <property type="protein sequence ID" value="CAI5455282.1"/>
    <property type="molecule type" value="Genomic_DNA"/>
</dbReference>
<dbReference type="InterPro" id="IPR023780">
    <property type="entry name" value="Chromo_domain"/>
</dbReference>
<dbReference type="Pfam" id="PF00385">
    <property type="entry name" value="Chromo"/>
    <property type="match status" value="1"/>
</dbReference>
<dbReference type="InterPro" id="IPR001584">
    <property type="entry name" value="Integrase_cat-core"/>
</dbReference>
<feature type="domain" description="Chromo" evidence="1">
    <location>
        <begin position="184"/>
        <end position="234"/>
    </location>
</feature>
<dbReference type="Gene3D" id="3.30.420.10">
    <property type="entry name" value="Ribonuclease H-like superfamily/Ribonuclease H"/>
    <property type="match status" value="1"/>
</dbReference>
<dbReference type="SUPFAM" id="SSF53098">
    <property type="entry name" value="Ribonuclease H-like"/>
    <property type="match status" value="1"/>
</dbReference>
<dbReference type="InterPro" id="IPR036397">
    <property type="entry name" value="RNaseH_sf"/>
</dbReference>
<dbReference type="GO" id="GO:0015074">
    <property type="term" value="P:DNA integration"/>
    <property type="evidence" value="ECO:0007669"/>
    <property type="project" value="InterPro"/>
</dbReference>
<evidence type="ECO:0008006" key="5">
    <source>
        <dbReference type="Google" id="ProtNLM"/>
    </source>
</evidence>
<dbReference type="PANTHER" id="PTHR46585:SF1">
    <property type="entry name" value="CHROMO DOMAIN-CONTAINING PROTEIN"/>
    <property type="match status" value="1"/>
</dbReference>
<name>A0A9P1J2W4_9PELO</name>
<sequence>MQTDNGKEYYNKEMNKLFKSLEINHFSTYSDKKASIVERFNRTLKEKMWKMFTHQGNHKWVDILDDLVKGYNNHYHSSIKMTPTQASKIENESIVYKNLFPSSEEENTPIKAKFKIGDTVRITKYKTIFDKGYLPNWSTEEFKISEVYIGEPIMYSIKDLADEEIKGKFYEEELTFYNNINEEYKVEKVIKHRKSKGVKEVFVKWYGYPEKFNSWIKKTDLNFTSESEGDPLKI</sequence>
<comment type="caution">
    <text evidence="3">The sequence shown here is derived from an EMBL/GenBank/DDBJ whole genome shotgun (WGS) entry which is preliminary data.</text>
</comment>
<dbReference type="PROSITE" id="PS50013">
    <property type="entry name" value="CHROMO_2"/>
    <property type="match status" value="1"/>
</dbReference>
<dbReference type="OrthoDB" id="5873082at2759"/>
<dbReference type="InterPro" id="IPR016197">
    <property type="entry name" value="Chromo-like_dom_sf"/>
</dbReference>
<dbReference type="SUPFAM" id="SSF54160">
    <property type="entry name" value="Chromo domain-like"/>
    <property type="match status" value="1"/>
</dbReference>
<dbReference type="InterPro" id="IPR000953">
    <property type="entry name" value="Chromo/chromo_shadow_dom"/>
</dbReference>
<accession>A0A9P1J2W4</accession>
<dbReference type="GO" id="GO:0003676">
    <property type="term" value="F:nucleic acid binding"/>
    <property type="evidence" value="ECO:0007669"/>
    <property type="project" value="InterPro"/>
</dbReference>
<evidence type="ECO:0000313" key="3">
    <source>
        <dbReference type="EMBL" id="CAI5455282.1"/>
    </source>
</evidence>
<protein>
    <recommendedName>
        <fullName evidence="5">Chromo domain-containing protein</fullName>
    </recommendedName>
</protein>
<gene>
    <name evidence="3" type="ORF">CAMP_LOCUS17919</name>
</gene>
<dbReference type="CDD" id="cd00024">
    <property type="entry name" value="CD_CSD"/>
    <property type="match status" value="1"/>
</dbReference>
<organism evidence="3 4">
    <name type="scientific">Caenorhabditis angaria</name>
    <dbReference type="NCBI Taxonomy" id="860376"/>
    <lineage>
        <taxon>Eukaryota</taxon>
        <taxon>Metazoa</taxon>
        <taxon>Ecdysozoa</taxon>
        <taxon>Nematoda</taxon>
        <taxon>Chromadorea</taxon>
        <taxon>Rhabditida</taxon>
        <taxon>Rhabditina</taxon>
        <taxon>Rhabditomorpha</taxon>
        <taxon>Rhabditoidea</taxon>
        <taxon>Rhabditidae</taxon>
        <taxon>Peloderinae</taxon>
        <taxon>Caenorhabditis</taxon>
    </lineage>
</organism>
<keyword evidence="4" id="KW-1185">Reference proteome</keyword>
<feature type="domain" description="Integrase catalytic" evidence="2">
    <location>
        <begin position="1"/>
        <end position="91"/>
    </location>
</feature>
<evidence type="ECO:0000313" key="4">
    <source>
        <dbReference type="Proteomes" id="UP001152747"/>
    </source>
</evidence>
<evidence type="ECO:0000259" key="1">
    <source>
        <dbReference type="PROSITE" id="PS50013"/>
    </source>
</evidence>
<dbReference type="Gene3D" id="2.40.50.40">
    <property type="match status" value="1"/>
</dbReference>
<reference evidence="3" key="1">
    <citation type="submission" date="2022-11" db="EMBL/GenBank/DDBJ databases">
        <authorList>
            <person name="Kikuchi T."/>
        </authorList>
    </citation>
    <scope>NUCLEOTIDE SEQUENCE</scope>
    <source>
        <strain evidence="3">PS1010</strain>
    </source>
</reference>
<dbReference type="InterPro" id="IPR012337">
    <property type="entry name" value="RNaseH-like_sf"/>
</dbReference>
<dbReference type="PANTHER" id="PTHR46585">
    <property type="entry name" value="INTEGRASE CORE DOMAIN CONTAINING PROTEIN"/>
    <property type="match status" value="1"/>
</dbReference>